<protein>
    <submittedName>
        <fullName evidence="1">RecA regulator RecX</fullName>
    </submittedName>
</protein>
<dbReference type="EnsemblBacteria" id="ABR76867">
    <property type="protein sequence ID" value="ABR76867"/>
    <property type="gene ID" value="KPN_01435"/>
</dbReference>
<evidence type="ECO:0000313" key="2">
    <source>
        <dbReference type="Proteomes" id="UP000000265"/>
    </source>
</evidence>
<reference evidence="1 2" key="2">
    <citation type="submission" date="2006-09" db="EMBL/GenBank/DDBJ databases">
        <authorList>
            <consortium name="The Klebsiella pneumonia Genome Sequencing Project"/>
            <person name="McClelland M."/>
            <person name="Sanderson E.K."/>
            <person name="Spieth J."/>
            <person name="Clifton W.S."/>
            <person name="Latreille P."/>
            <person name="Sabo A."/>
            <person name="Pepin K."/>
            <person name="Bhonagiri V."/>
            <person name="Porwollik S."/>
            <person name="Ali J."/>
            <person name="Wilson R.K."/>
        </authorList>
    </citation>
    <scope>NUCLEOTIDE SEQUENCE [LARGE SCALE GENOMIC DNA]</scope>
    <source>
        <strain evidence="2">ATCC 700721 / MGH 78578</strain>
    </source>
</reference>
<dbReference type="RefSeq" id="WP_015958322.1">
    <property type="nucleotide sequence ID" value="NC_009648.1"/>
</dbReference>
<dbReference type="HOGENOM" id="CLU_2990725_0_0_6"/>
<gene>
    <name evidence="1" type="ORF">KPN_01435</name>
</gene>
<evidence type="ECO:0000313" key="1">
    <source>
        <dbReference type="EMBL" id="ABR76867.1"/>
    </source>
</evidence>
<dbReference type="STRING" id="272620.KPN_01435"/>
<dbReference type="AlphaFoldDB" id="A6T8E6"/>
<dbReference type="KEGG" id="kpn:KPN_01435"/>
<name>A6T8E6_KLEP7</name>
<sequence length="57" mass="6996">MTPEEYLSPEWSDREKVHDWKNYASEELKRIWHTFTDKQKRVVAEALTEAAEREDWE</sequence>
<proteinExistence type="predicted"/>
<organism evidence="1 2">
    <name type="scientific">Klebsiella pneumoniae subsp. pneumoniae (strain ATCC 700721 / MGH 78578)</name>
    <dbReference type="NCBI Taxonomy" id="272620"/>
    <lineage>
        <taxon>Bacteria</taxon>
        <taxon>Pseudomonadati</taxon>
        <taxon>Pseudomonadota</taxon>
        <taxon>Gammaproteobacteria</taxon>
        <taxon>Enterobacterales</taxon>
        <taxon>Enterobacteriaceae</taxon>
        <taxon>Klebsiella/Raoultella group</taxon>
        <taxon>Klebsiella</taxon>
        <taxon>Klebsiella pneumoniae complex</taxon>
    </lineage>
</organism>
<dbReference type="EMBL" id="CP000647">
    <property type="protein sequence ID" value="ABR76867.1"/>
    <property type="molecule type" value="Genomic_DNA"/>
</dbReference>
<dbReference type="PaxDb" id="272620-KPN_01435"/>
<accession>A6T8E6</accession>
<reference evidence="1 2" key="1">
    <citation type="journal article" date="2001" name="Nature">
        <title>Complete genome sequence of Salmonella enterica serovar Typhimurium LT2.</title>
        <authorList>
            <person name="McClelland M."/>
            <person name="Sanderson K.E."/>
            <person name="Spieth J."/>
            <person name="Clifton S.W."/>
            <person name="Latreille P."/>
            <person name="Courtney L."/>
            <person name="Porwollik S."/>
            <person name="Ali J."/>
            <person name="Dante M."/>
            <person name="Du F."/>
            <person name="Hou S."/>
            <person name="Layman D."/>
            <person name="Leonard S."/>
            <person name="Nguyen C."/>
            <person name="Scott K."/>
            <person name="Holmes A."/>
            <person name="Grewal N."/>
            <person name="Mulvaney E."/>
            <person name="Ryan E."/>
            <person name="Sun H."/>
            <person name="Florea L."/>
            <person name="Miller W."/>
            <person name="Stoneking T."/>
            <person name="Nhan M."/>
            <person name="Waterston R."/>
            <person name="Wilson R.K."/>
        </authorList>
    </citation>
    <scope>NUCLEOTIDE SEQUENCE [LARGE SCALE GENOMIC DNA]</scope>
    <source>
        <strain evidence="2">ATCC 700721 / MGH 78578</strain>
    </source>
</reference>
<dbReference type="Proteomes" id="UP000000265">
    <property type="component" value="Chromosome"/>
</dbReference>